<gene>
    <name evidence="1" type="ORF">ANTHELSMS3_02600</name>
</gene>
<accession>A0A222E517</accession>
<dbReference type="AlphaFoldDB" id="A0A222E517"/>
<dbReference type="OrthoDB" id="7340968at2"/>
<dbReference type="RefSeq" id="WP_094035197.1">
    <property type="nucleotide sequence ID" value="NZ_CP022540.1"/>
</dbReference>
<name>A0A222E517_9RHOB</name>
<dbReference type="Proteomes" id="UP000203589">
    <property type="component" value="Chromosome"/>
</dbReference>
<keyword evidence="2" id="KW-1185">Reference proteome</keyword>
<protein>
    <submittedName>
        <fullName evidence="1">Uncharacterized protein</fullName>
    </submittedName>
</protein>
<sequence>MQNAIETLKDLTETQPYRVACQNSGHVQETWGPILRDYERITPQQYRRFLDFDVNQHWTTLYRQVALSLDNNNFRLALAALTADEVNVAGRIDEATDVPGVGIGTASALLCTIDGRWGVWNGTTEAALKKLGLWPIFERGLTIGGRYLVVSDVLIDLGEQLNVTQWELDHLMWLVLQDDPNTVLEPIQKAESGTFNALIEETSGYDLSTCRFVRHSPKSVGLWKKSRANLEHYFGYQRDDNANPYHNAEVVFQFIPSENSATALFVGAYRVLDQWKFPEDQRQHILYRAEFGENDDHPHSRFDLERLPEFEEFVGRVEVEWGTGARAWSQWCNTNQKRIAKHTTQDELLSEAYEKIAAGVKYRTKHDSDREIQVQKTVKAVALKAGCDIETLIKRLAHEQGHRCKITNIPFEPSGWNAPSPDRIDSDDREYADGKVQIVCKWVNFAKGNKPDDVFRELMLQAAECMKGVLTTKSSL</sequence>
<evidence type="ECO:0000313" key="1">
    <source>
        <dbReference type="EMBL" id="ASP21262.1"/>
    </source>
</evidence>
<organism evidence="1 2">
    <name type="scientific">Antarctobacter heliothermus</name>
    <dbReference type="NCBI Taxonomy" id="74033"/>
    <lineage>
        <taxon>Bacteria</taxon>
        <taxon>Pseudomonadati</taxon>
        <taxon>Pseudomonadota</taxon>
        <taxon>Alphaproteobacteria</taxon>
        <taxon>Rhodobacterales</taxon>
        <taxon>Roseobacteraceae</taxon>
        <taxon>Antarctobacter</taxon>
    </lineage>
</organism>
<evidence type="ECO:0000313" key="2">
    <source>
        <dbReference type="Proteomes" id="UP000203589"/>
    </source>
</evidence>
<reference evidence="1 2" key="1">
    <citation type="submission" date="2017-07" db="EMBL/GenBank/DDBJ databases">
        <title>Genome Sequence of Antarctobacter heliothermus Strain SMS3 Isolated from a culture of the Diatom Skeletonema marinoi.</title>
        <authorList>
            <person name="Topel M."/>
            <person name="Pinder M.I.M."/>
            <person name="Johansson O.N."/>
            <person name="Kourtchenko O."/>
            <person name="Godhe A."/>
            <person name="Clarke A.K."/>
        </authorList>
    </citation>
    <scope>NUCLEOTIDE SEQUENCE [LARGE SCALE GENOMIC DNA]</scope>
    <source>
        <strain evidence="1 2">SMS3</strain>
    </source>
</reference>
<proteinExistence type="predicted"/>
<dbReference type="KEGG" id="aht:ANTHELSMS3_02600"/>
<dbReference type="EMBL" id="CP022540">
    <property type="protein sequence ID" value="ASP21262.1"/>
    <property type="molecule type" value="Genomic_DNA"/>
</dbReference>